<dbReference type="Proteomes" id="UP001597389">
    <property type="component" value="Unassembled WGS sequence"/>
</dbReference>
<evidence type="ECO:0000256" key="1">
    <source>
        <dbReference type="ARBA" id="ARBA00004162"/>
    </source>
</evidence>
<evidence type="ECO:0000256" key="8">
    <source>
        <dbReference type="SAM" id="Phobius"/>
    </source>
</evidence>
<dbReference type="Pfam" id="PF02472">
    <property type="entry name" value="ExbD"/>
    <property type="match status" value="1"/>
</dbReference>
<name>A0ABW4ZAK3_9BACT</name>
<evidence type="ECO:0000256" key="5">
    <source>
        <dbReference type="ARBA" id="ARBA00022989"/>
    </source>
</evidence>
<keyword evidence="10" id="KW-1185">Reference proteome</keyword>
<keyword evidence="5 8" id="KW-1133">Transmembrane helix</keyword>
<dbReference type="PANTHER" id="PTHR30558">
    <property type="entry name" value="EXBD MEMBRANE COMPONENT OF PMF-DRIVEN MACROMOLECULE IMPORT SYSTEM"/>
    <property type="match status" value="1"/>
</dbReference>
<evidence type="ECO:0000313" key="10">
    <source>
        <dbReference type="Proteomes" id="UP001597389"/>
    </source>
</evidence>
<keyword evidence="7" id="KW-0653">Protein transport</keyword>
<evidence type="ECO:0000256" key="7">
    <source>
        <dbReference type="RuleBase" id="RU003879"/>
    </source>
</evidence>
<keyword evidence="4 7" id="KW-0812">Transmembrane</keyword>
<comment type="caution">
    <text evidence="9">The sequence shown here is derived from an EMBL/GenBank/DDBJ whole genome shotgun (WGS) entry which is preliminary data.</text>
</comment>
<evidence type="ECO:0000256" key="6">
    <source>
        <dbReference type="ARBA" id="ARBA00023136"/>
    </source>
</evidence>
<gene>
    <name evidence="9" type="ORF">ACFSW8_08970</name>
</gene>
<sequence>MSDRLRALNGKEDEELKMDMSPMIDMVFLLLIFFIVVSTPMVVKMDAEVKPSVAYNAKDPEDKHGRIVVNVRADGTIYPVNVEDGVLETEDDITEYVKELKEKYENQGFDPRLHLRGDKDSVFKHSRKVIKAAALAGVDSVIFAAYDFENKKAQ</sequence>
<comment type="subcellular location">
    <subcellularLocation>
        <location evidence="1">Cell membrane</location>
        <topology evidence="1">Single-pass membrane protein</topology>
    </subcellularLocation>
    <subcellularLocation>
        <location evidence="7">Cell membrane</location>
        <topology evidence="7">Single-pass type II membrane protein</topology>
    </subcellularLocation>
</comment>
<dbReference type="RefSeq" id="WP_377087380.1">
    <property type="nucleotide sequence ID" value="NZ_JBHSJL010000014.1"/>
</dbReference>
<keyword evidence="7" id="KW-0813">Transport</keyword>
<evidence type="ECO:0000256" key="3">
    <source>
        <dbReference type="ARBA" id="ARBA00022475"/>
    </source>
</evidence>
<comment type="similarity">
    <text evidence="2 7">Belongs to the ExbD/TolR family.</text>
</comment>
<evidence type="ECO:0000313" key="9">
    <source>
        <dbReference type="EMBL" id="MFD2159028.1"/>
    </source>
</evidence>
<organism evidence="9 10">
    <name type="scientific">Rubritalea tangerina</name>
    <dbReference type="NCBI Taxonomy" id="430798"/>
    <lineage>
        <taxon>Bacteria</taxon>
        <taxon>Pseudomonadati</taxon>
        <taxon>Verrucomicrobiota</taxon>
        <taxon>Verrucomicrobiia</taxon>
        <taxon>Verrucomicrobiales</taxon>
        <taxon>Rubritaleaceae</taxon>
        <taxon>Rubritalea</taxon>
    </lineage>
</organism>
<dbReference type="InterPro" id="IPR003400">
    <property type="entry name" value="ExbD"/>
</dbReference>
<keyword evidence="3" id="KW-1003">Cell membrane</keyword>
<evidence type="ECO:0000256" key="2">
    <source>
        <dbReference type="ARBA" id="ARBA00005811"/>
    </source>
</evidence>
<protein>
    <submittedName>
        <fullName evidence="9">ExbD/TolR family protein</fullName>
    </submittedName>
</protein>
<reference evidence="10" key="1">
    <citation type="journal article" date="2019" name="Int. J. Syst. Evol. Microbiol.">
        <title>The Global Catalogue of Microorganisms (GCM) 10K type strain sequencing project: providing services to taxonomists for standard genome sequencing and annotation.</title>
        <authorList>
            <consortium name="The Broad Institute Genomics Platform"/>
            <consortium name="The Broad Institute Genome Sequencing Center for Infectious Disease"/>
            <person name="Wu L."/>
            <person name="Ma J."/>
        </authorList>
    </citation>
    <scope>NUCLEOTIDE SEQUENCE [LARGE SCALE GENOMIC DNA]</scope>
    <source>
        <strain evidence="10">CCUG 57942</strain>
    </source>
</reference>
<dbReference type="EMBL" id="JBHUJB010000035">
    <property type="protein sequence ID" value="MFD2159028.1"/>
    <property type="molecule type" value="Genomic_DNA"/>
</dbReference>
<accession>A0ABW4ZAK3</accession>
<proteinExistence type="inferred from homology"/>
<keyword evidence="6 8" id="KW-0472">Membrane</keyword>
<evidence type="ECO:0000256" key="4">
    <source>
        <dbReference type="ARBA" id="ARBA00022692"/>
    </source>
</evidence>
<feature type="transmembrane region" description="Helical" evidence="8">
    <location>
        <begin position="20"/>
        <end position="43"/>
    </location>
</feature>